<dbReference type="RefSeq" id="WP_210051810.1">
    <property type="nucleotide sequence ID" value="NZ_BAAAMH010000016.1"/>
</dbReference>
<evidence type="ECO:0000313" key="2">
    <source>
        <dbReference type="EMBL" id="MBP2415081.1"/>
    </source>
</evidence>
<accession>A0ABS4Z201</accession>
<dbReference type="NCBIfam" id="TIGR01076">
    <property type="entry name" value="sortase_fam"/>
    <property type="match status" value="1"/>
</dbReference>
<reference evidence="2 3" key="1">
    <citation type="submission" date="2021-03" db="EMBL/GenBank/DDBJ databases">
        <title>Sequencing the genomes of 1000 actinobacteria strains.</title>
        <authorList>
            <person name="Klenk H.-P."/>
        </authorList>
    </citation>
    <scope>NUCLEOTIDE SEQUENCE [LARGE SCALE GENOMIC DNA]</scope>
    <source>
        <strain evidence="2 3">DSM 12936</strain>
    </source>
</reference>
<keyword evidence="1 2" id="KW-0378">Hydrolase</keyword>
<proteinExistence type="predicted"/>
<dbReference type="EMBL" id="JAGIOB010000001">
    <property type="protein sequence ID" value="MBP2415081.1"/>
    <property type="molecule type" value="Genomic_DNA"/>
</dbReference>
<dbReference type="InterPro" id="IPR023365">
    <property type="entry name" value="Sortase_dom-sf"/>
</dbReference>
<organism evidence="2 3">
    <name type="scientific">Microlunatus capsulatus</name>
    <dbReference type="NCBI Taxonomy" id="99117"/>
    <lineage>
        <taxon>Bacteria</taxon>
        <taxon>Bacillati</taxon>
        <taxon>Actinomycetota</taxon>
        <taxon>Actinomycetes</taxon>
        <taxon>Propionibacteriales</taxon>
        <taxon>Propionibacteriaceae</taxon>
        <taxon>Microlunatus</taxon>
    </lineage>
</organism>
<evidence type="ECO:0000256" key="1">
    <source>
        <dbReference type="ARBA" id="ARBA00022801"/>
    </source>
</evidence>
<evidence type="ECO:0000313" key="3">
    <source>
        <dbReference type="Proteomes" id="UP000758168"/>
    </source>
</evidence>
<dbReference type="Pfam" id="PF04203">
    <property type="entry name" value="Sortase"/>
    <property type="match status" value="1"/>
</dbReference>
<dbReference type="InterPro" id="IPR042003">
    <property type="entry name" value="Sortase_E"/>
</dbReference>
<name>A0ABS4Z201_9ACTN</name>
<dbReference type="InterPro" id="IPR005754">
    <property type="entry name" value="Sortase"/>
</dbReference>
<keyword evidence="3" id="KW-1185">Reference proteome</keyword>
<comment type="caution">
    <text evidence="2">The sequence shown here is derived from an EMBL/GenBank/DDBJ whole genome shotgun (WGS) entry which is preliminary data.</text>
</comment>
<dbReference type="Gene3D" id="2.40.260.10">
    <property type="entry name" value="Sortase"/>
    <property type="match status" value="1"/>
</dbReference>
<gene>
    <name evidence="2" type="ORF">JOF54_000003</name>
</gene>
<dbReference type="SUPFAM" id="SSF63817">
    <property type="entry name" value="Sortase"/>
    <property type="match status" value="1"/>
</dbReference>
<dbReference type="Proteomes" id="UP000758168">
    <property type="component" value="Unassembled WGS sequence"/>
</dbReference>
<protein>
    <submittedName>
        <fullName evidence="2">Sortase A</fullName>
        <ecNumber evidence="2">3.4.22.70</ecNumber>
    </submittedName>
</protein>
<sequence length="253" mass="26706">MSFPRRRLTPPLRRRVSTYLLALLVPVCAVAPWVVSWQAPVADPSADPSAVISQAVAAQGPRKRVRAAPSAAVVAALGKELADPAGQGYDKPVSAKQAASVSTKPGKYRKVGRITIPRIGLDVAYGEGVYESVLERGPGHWPGTALPGDAGTAVLSGHRNTHTAPFKYLNLLRAGDKITVSVGKGKATTFKVLDTTIVPEAEYPAFVLKPAKDPASHNLTLFACHPEGHPVFRIVVRASTTGPVKKSDSKGGR</sequence>
<dbReference type="GO" id="GO:0016787">
    <property type="term" value="F:hydrolase activity"/>
    <property type="evidence" value="ECO:0007669"/>
    <property type="project" value="UniProtKB-KW"/>
</dbReference>
<dbReference type="EC" id="3.4.22.70" evidence="2"/>
<dbReference type="CDD" id="cd05830">
    <property type="entry name" value="Sortase_E"/>
    <property type="match status" value="1"/>
</dbReference>